<reference evidence="4" key="1">
    <citation type="submission" date="2016-06" db="UniProtKB">
        <authorList>
            <consortium name="WormBaseParasite"/>
        </authorList>
    </citation>
    <scope>IDENTIFICATION</scope>
</reference>
<evidence type="ECO:0000256" key="1">
    <source>
        <dbReference type="SAM" id="MobiDB-lite"/>
    </source>
</evidence>
<dbReference type="Proteomes" id="UP000050794">
    <property type="component" value="Unassembled WGS sequence"/>
</dbReference>
<sequence length="118" mass="13048">MSLKASGFYYIPLQFGTLALPDGTYLIEPVEERYASGQLNGGRSRWSHKAHLVYKSRSHSFHSYDYSTSASDSDSDSSRASATANLLPDETHFATAHINASLGDQLFAQPDDWIDINC</sequence>
<keyword evidence="3" id="KW-1185">Reference proteome</keyword>
<protein>
    <submittedName>
        <fullName evidence="4">MIR domain-containing protein</fullName>
    </submittedName>
</protein>
<gene>
    <name evidence="2" type="ORF">TCNE_LOCUS19844</name>
</gene>
<name>A0A183VGH4_TOXCA</name>
<dbReference type="EMBL" id="UYWY01027597">
    <property type="protein sequence ID" value="VDM51165.1"/>
    <property type="molecule type" value="Genomic_DNA"/>
</dbReference>
<reference evidence="2 3" key="2">
    <citation type="submission" date="2018-11" db="EMBL/GenBank/DDBJ databases">
        <authorList>
            <consortium name="Pathogen Informatics"/>
        </authorList>
    </citation>
    <scope>NUCLEOTIDE SEQUENCE [LARGE SCALE GENOMIC DNA]</scope>
</reference>
<evidence type="ECO:0000313" key="3">
    <source>
        <dbReference type="Proteomes" id="UP000050794"/>
    </source>
</evidence>
<accession>A0A183VGH4</accession>
<evidence type="ECO:0000313" key="2">
    <source>
        <dbReference type="EMBL" id="VDM51165.1"/>
    </source>
</evidence>
<feature type="region of interest" description="Disordered" evidence="1">
    <location>
        <begin position="63"/>
        <end position="82"/>
    </location>
</feature>
<proteinExistence type="predicted"/>
<organism evidence="3 4">
    <name type="scientific">Toxocara canis</name>
    <name type="common">Canine roundworm</name>
    <dbReference type="NCBI Taxonomy" id="6265"/>
    <lineage>
        <taxon>Eukaryota</taxon>
        <taxon>Metazoa</taxon>
        <taxon>Ecdysozoa</taxon>
        <taxon>Nematoda</taxon>
        <taxon>Chromadorea</taxon>
        <taxon>Rhabditida</taxon>
        <taxon>Spirurina</taxon>
        <taxon>Ascaridomorpha</taxon>
        <taxon>Ascaridoidea</taxon>
        <taxon>Toxocaridae</taxon>
        <taxon>Toxocara</taxon>
    </lineage>
</organism>
<dbReference type="WBParaSite" id="TCNE_0001984801-mRNA-1">
    <property type="protein sequence ID" value="TCNE_0001984801-mRNA-1"/>
    <property type="gene ID" value="TCNE_0001984801"/>
</dbReference>
<dbReference type="AlphaFoldDB" id="A0A183VGH4"/>
<evidence type="ECO:0000313" key="4">
    <source>
        <dbReference type="WBParaSite" id="TCNE_0001984801-mRNA-1"/>
    </source>
</evidence>